<evidence type="ECO:0000256" key="11">
    <source>
        <dbReference type="ARBA" id="ARBA00049091"/>
    </source>
</evidence>
<comment type="function">
    <text evidence="1">Thiol-specific peroxidase that catalyzes the reduction of hydrogen peroxide and organic hydroperoxides to water and alcohols, respectively. Plays a role in cell protection against oxidative stress by detoxifying peroxides and as sensor of hydrogen peroxide-mediated signaling events.</text>
</comment>
<name>A0A158I536_9BURK</name>
<organism evidence="13 14">
    <name type="scientific">Caballeronia humi</name>
    <dbReference type="NCBI Taxonomy" id="326474"/>
    <lineage>
        <taxon>Bacteria</taxon>
        <taxon>Pseudomonadati</taxon>
        <taxon>Pseudomonadota</taxon>
        <taxon>Betaproteobacteria</taxon>
        <taxon>Burkholderiales</taxon>
        <taxon>Burkholderiaceae</taxon>
        <taxon>Caballeronia</taxon>
    </lineage>
</organism>
<dbReference type="Proteomes" id="UP000054977">
    <property type="component" value="Unassembled WGS sequence"/>
</dbReference>
<evidence type="ECO:0000256" key="7">
    <source>
        <dbReference type="ARBA" id="ARBA00023284"/>
    </source>
</evidence>
<evidence type="ECO:0000256" key="5">
    <source>
        <dbReference type="ARBA" id="ARBA00023002"/>
    </source>
</evidence>
<sequence length="187" mass="20251">MKRKFAGRMLAAALGAGLAVYALVAFATLKPGDRAPAFVAQASLGGNVYDYSLAEELKKGPVVLYFYPAAFTKGCTIEAHEFAEAVDQYKAEGATVIGVSHDNIDTLKRFSVSECRSKFPVAADAESKIIKSFDASMPMTATMANRVSYVIAPDGTVIYEYTSLSPEKHVSNTLQALREWNAKHKTQ</sequence>
<dbReference type="InterPro" id="IPR036249">
    <property type="entry name" value="Thioredoxin-like_sf"/>
</dbReference>
<keyword evidence="5" id="KW-0560">Oxidoreductase</keyword>
<evidence type="ECO:0000256" key="10">
    <source>
        <dbReference type="ARBA" id="ARBA00042639"/>
    </source>
</evidence>
<evidence type="ECO:0000256" key="2">
    <source>
        <dbReference type="ARBA" id="ARBA00013017"/>
    </source>
</evidence>
<dbReference type="STRING" id="326474.AWB65_04248"/>
<keyword evidence="7" id="KW-0676">Redox-active center</keyword>
<dbReference type="InterPro" id="IPR000866">
    <property type="entry name" value="AhpC/TSA"/>
</dbReference>
<dbReference type="RefSeq" id="WP_087669014.1">
    <property type="nucleotide sequence ID" value="NZ_FCNW02000025.1"/>
</dbReference>
<protein>
    <recommendedName>
        <fullName evidence="2">thioredoxin-dependent peroxiredoxin</fullName>
        <ecNumber evidence="2">1.11.1.24</ecNumber>
    </recommendedName>
    <alternativeName>
        <fullName evidence="8">Thioredoxin peroxidase</fullName>
    </alternativeName>
    <alternativeName>
        <fullName evidence="10">Thioredoxin-dependent peroxiredoxin Bcp</fullName>
    </alternativeName>
</protein>
<dbReference type="InterPro" id="IPR013766">
    <property type="entry name" value="Thioredoxin_domain"/>
</dbReference>
<dbReference type="EMBL" id="FCNW02000025">
    <property type="protein sequence ID" value="SAL51725.1"/>
    <property type="molecule type" value="Genomic_DNA"/>
</dbReference>
<dbReference type="Pfam" id="PF00578">
    <property type="entry name" value="AhpC-TSA"/>
    <property type="match status" value="1"/>
</dbReference>
<comment type="caution">
    <text evidence="13">The sequence shown here is derived from an EMBL/GenBank/DDBJ whole genome shotgun (WGS) entry which is preliminary data.</text>
</comment>
<dbReference type="Gene3D" id="3.40.30.10">
    <property type="entry name" value="Glutaredoxin"/>
    <property type="match status" value="1"/>
</dbReference>
<evidence type="ECO:0000256" key="6">
    <source>
        <dbReference type="ARBA" id="ARBA00023157"/>
    </source>
</evidence>
<evidence type="ECO:0000256" key="8">
    <source>
        <dbReference type="ARBA" id="ARBA00032824"/>
    </source>
</evidence>
<gene>
    <name evidence="13" type="ORF">AWB65_04248</name>
</gene>
<dbReference type="InterPro" id="IPR050924">
    <property type="entry name" value="Peroxiredoxin_BCP/PrxQ"/>
</dbReference>
<dbReference type="PANTHER" id="PTHR42801">
    <property type="entry name" value="THIOREDOXIN-DEPENDENT PEROXIDE REDUCTASE"/>
    <property type="match status" value="1"/>
</dbReference>
<comment type="catalytic activity">
    <reaction evidence="11">
        <text>a hydroperoxide + [thioredoxin]-dithiol = an alcohol + [thioredoxin]-disulfide + H2O</text>
        <dbReference type="Rhea" id="RHEA:62620"/>
        <dbReference type="Rhea" id="RHEA-COMP:10698"/>
        <dbReference type="Rhea" id="RHEA-COMP:10700"/>
        <dbReference type="ChEBI" id="CHEBI:15377"/>
        <dbReference type="ChEBI" id="CHEBI:29950"/>
        <dbReference type="ChEBI" id="CHEBI:30879"/>
        <dbReference type="ChEBI" id="CHEBI:35924"/>
        <dbReference type="ChEBI" id="CHEBI:50058"/>
        <dbReference type="EC" id="1.11.1.24"/>
    </reaction>
</comment>
<evidence type="ECO:0000256" key="9">
    <source>
        <dbReference type="ARBA" id="ARBA00038489"/>
    </source>
</evidence>
<dbReference type="GO" id="GO:0008379">
    <property type="term" value="F:thioredoxin peroxidase activity"/>
    <property type="evidence" value="ECO:0007669"/>
    <property type="project" value="TreeGrafter"/>
</dbReference>
<evidence type="ECO:0000313" key="13">
    <source>
        <dbReference type="EMBL" id="SAL51725.1"/>
    </source>
</evidence>
<dbReference type="PROSITE" id="PS51352">
    <property type="entry name" value="THIOREDOXIN_2"/>
    <property type="match status" value="1"/>
</dbReference>
<evidence type="ECO:0000256" key="4">
    <source>
        <dbReference type="ARBA" id="ARBA00022862"/>
    </source>
</evidence>
<dbReference type="CDD" id="cd03017">
    <property type="entry name" value="PRX_BCP"/>
    <property type="match status" value="1"/>
</dbReference>
<dbReference type="AlphaFoldDB" id="A0A158I536"/>
<evidence type="ECO:0000256" key="1">
    <source>
        <dbReference type="ARBA" id="ARBA00003330"/>
    </source>
</evidence>
<accession>A0A158I536</accession>
<reference evidence="13" key="1">
    <citation type="submission" date="2016-01" db="EMBL/GenBank/DDBJ databases">
        <authorList>
            <person name="Peeters C."/>
        </authorList>
    </citation>
    <scope>NUCLEOTIDE SEQUENCE [LARGE SCALE GENOMIC DNA]</scope>
    <source>
        <strain evidence="13">LMG 22934</strain>
    </source>
</reference>
<dbReference type="OrthoDB" id="5572803at2"/>
<proteinExistence type="inferred from homology"/>
<dbReference type="GO" id="GO:0045454">
    <property type="term" value="P:cell redox homeostasis"/>
    <property type="evidence" value="ECO:0007669"/>
    <property type="project" value="TreeGrafter"/>
</dbReference>
<dbReference type="SUPFAM" id="SSF52833">
    <property type="entry name" value="Thioredoxin-like"/>
    <property type="match status" value="1"/>
</dbReference>
<feature type="domain" description="Thioredoxin" evidence="12">
    <location>
        <begin position="29"/>
        <end position="179"/>
    </location>
</feature>
<evidence type="ECO:0000256" key="3">
    <source>
        <dbReference type="ARBA" id="ARBA00022559"/>
    </source>
</evidence>
<dbReference type="GO" id="GO:0034599">
    <property type="term" value="P:cellular response to oxidative stress"/>
    <property type="evidence" value="ECO:0007669"/>
    <property type="project" value="TreeGrafter"/>
</dbReference>
<keyword evidence="6" id="KW-1015">Disulfide bond</keyword>
<evidence type="ECO:0000313" key="14">
    <source>
        <dbReference type="Proteomes" id="UP000054977"/>
    </source>
</evidence>
<keyword evidence="14" id="KW-1185">Reference proteome</keyword>
<keyword evidence="3" id="KW-0575">Peroxidase</keyword>
<dbReference type="GO" id="GO:0005737">
    <property type="term" value="C:cytoplasm"/>
    <property type="evidence" value="ECO:0007669"/>
    <property type="project" value="TreeGrafter"/>
</dbReference>
<dbReference type="EC" id="1.11.1.24" evidence="2"/>
<keyword evidence="4" id="KW-0049">Antioxidant</keyword>
<comment type="similarity">
    <text evidence="9">Belongs to the peroxiredoxin family. BCP/PrxQ subfamily.</text>
</comment>
<evidence type="ECO:0000259" key="12">
    <source>
        <dbReference type="PROSITE" id="PS51352"/>
    </source>
</evidence>
<dbReference type="PANTHER" id="PTHR42801:SF4">
    <property type="entry name" value="AHPC_TSA FAMILY PROTEIN"/>
    <property type="match status" value="1"/>
</dbReference>